<keyword evidence="4" id="KW-1185">Reference proteome</keyword>
<comment type="caution">
    <text evidence="3">The sequence shown here is derived from an EMBL/GenBank/DDBJ whole genome shotgun (WGS) entry which is preliminary data.</text>
</comment>
<dbReference type="AlphaFoldDB" id="A0AAV3Q2Q4"/>
<dbReference type="Proteomes" id="UP001454036">
    <property type="component" value="Unassembled WGS sequence"/>
</dbReference>
<dbReference type="PROSITE" id="PS51259">
    <property type="entry name" value="MHD2"/>
    <property type="match status" value="1"/>
</dbReference>
<dbReference type="Pfam" id="PF25761">
    <property type="entry name" value="TPR_PATROL1"/>
    <property type="match status" value="1"/>
</dbReference>
<evidence type="ECO:0000313" key="3">
    <source>
        <dbReference type="EMBL" id="GAA0157800.1"/>
    </source>
</evidence>
<proteinExistence type="predicted"/>
<dbReference type="PANTHER" id="PTHR31280">
    <property type="entry name" value="PROTEIN UNC-13 HOMOLOG"/>
    <property type="match status" value="1"/>
</dbReference>
<sequence length="954" mass="106646">MYSTNMVAPPETTGGEIGRGDGLLSPFGELGLSFSVPELHETAYEVLVACSRSSGSGKPLTFSGRGEKGLLTSSPSLLTSSPVVAFSKVKKGLGLKSKKKDLVGLGKKSSSIGELIRVQMRVSEQIDSRVRRALLRVAAGLLGRRIESIILPLELLQQLRPSEFSNQRDYDIWQRRNLKVLEVGLLVHPHLPLDKKDTAPQQLREIIRGAQKKSLETGKHSEPMQLLRRVVLSLACRSFDGSTDTCHWADGIPLNLRLYEILLESCFDVNEKTSVIEEVDELLELIKKTWVVLGISQAFHNLCFLWVLFNRYVATDQVEGDLLLAVNNMLVEVEKDAKAAKDPSYVKILSSTLSMILSWAETRLFSYHDAFYRGTLDAMENVLSLGVSTATILVENISSEYHKKGKEIDVQRSRVDSYIRSSVRNAYSQEREKLISSKKSFKKQQSPLPTLCVLAQSVSDVAFNEGEIYSPLLKRWHPLATGVAVATLHACYGKELKQFISGISELTPDAIQVLISADKLEKDLVQMAVADSVESEDGGKEIIQEMAPYEAEAVIARLVKSWIITRVERLKEWVERNLQQEVWNPQANRERVAPSAIEVLRIVDETLEAFFLLPIPMHPVLLPDLISGIDRCLQNYISKAKSGCGSRSSFLPVMPVLTRCSRSSKFSVFRKKDGANIVQGRKSQVGTSDRDDSFSIPRLCVRTNTFYHIQKQLEILMQRSTSHLKTSGCVHDDDLTRGLGKKLELSTAACVEGIQQLSETTAYKVIFHDLSHVLWDYLYVGDVSSSRIDPFLDELEQHLEIISSTVHDRVRTRVITCVMKAAFEGFLLVLLAGGPSRAFTMRDASIIDEDLKFLKDLFWSNGDGLPTDLIKKSSVTLEDVLALFHTDTGSLVEQYKQIVLDSYGASAKSRLPLPATTGQWKRTEPNTVLRVLCLRNDETASKFLKKTYNLPKRL</sequence>
<protein>
    <submittedName>
        <fullName evidence="3">Uncharacterized protein</fullName>
    </submittedName>
</protein>
<feature type="domain" description="MHD1" evidence="1">
    <location>
        <begin position="511"/>
        <end position="654"/>
    </location>
</feature>
<dbReference type="EMBL" id="BAABME010003188">
    <property type="protein sequence ID" value="GAA0157800.1"/>
    <property type="molecule type" value="Genomic_DNA"/>
</dbReference>
<feature type="domain" description="MHD2" evidence="2">
    <location>
        <begin position="785"/>
        <end position="895"/>
    </location>
</feature>
<evidence type="ECO:0000259" key="1">
    <source>
        <dbReference type="PROSITE" id="PS51258"/>
    </source>
</evidence>
<dbReference type="InterPro" id="IPR014772">
    <property type="entry name" value="Munc13_dom-2"/>
</dbReference>
<dbReference type="InterPro" id="IPR057984">
    <property type="entry name" value="PATROL1_C"/>
</dbReference>
<accession>A0AAV3Q2Q4</accession>
<name>A0AAV3Q2Q4_LITER</name>
<evidence type="ECO:0000313" key="4">
    <source>
        <dbReference type="Proteomes" id="UP001454036"/>
    </source>
</evidence>
<dbReference type="PROSITE" id="PS51258">
    <property type="entry name" value="MHD1"/>
    <property type="match status" value="1"/>
</dbReference>
<gene>
    <name evidence="3" type="ORF">LIER_14987</name>
</gene>
<dbReference type="InterPro" id="IPR014770">
    <property type="entry name" value="Munc13_1"/>
</dbReference>
<dbReference type="InterPro" id="IPR008528">
    <property type="entry name" value="unc-13_homologue"/>
</dbReference>
<organism evidence="3 4">
    <name type="scientific">Lithospermum erythrorhizon</name>
    <name type="common">Purple gromwell</name>
    <name type="synonym">Lithospermum officinale var. erythrorhizon</name>
    <dbReference type="NCBI Taxonomy" id="34254"/>
    <lineage>
        <taxon>Eukaryota</taxon>
        <taxon>Viridiplantae</taxon>
        <taxon>Streptophyta</taxon>
        <taxon>Embryophyta</taxon>
        <taxon>Tracheophyta</taxon>
        <taxon>Spermatophyta</taxon>
        <taxon>Magnoliopsida</taxon>
        <taxon>eudicotyledons</taxon>
        <taxon>Gunneridae</taxon>
        <taxon>Pentapetalae</taxon>
        <taxon>asterids</taxon>
        <taxon>lamiids</taxon>
        <taxon>Boraginales</taxon>
        <taxon>Boraginaceae</taxon>
        <taxon>Boraginoideae</taxon>
        <taxon>Lithospermeae</taxon>
        <taxon>Lithospermum</taxon>
    </lineage>
</organism>
<dbReference type="PANTHER" id="PTHR31280:SF16">
    <property type="entry name" value="GLS PROTEIN (DUF810)"/>
    <property type="match status" value="1"/>
</dbReference>
<reference evidence="3 4" key="1">
    <citation type="submission" date="2024-01" db="EMBL/GenBank/DDBJ databases">
        <title>The complete chloroplast genome sequence of Lithospermum erythrorhizon: insights into the phylogenetic relationship among Boraginaceae species and the maternal lineages of purple gromwells.</title>
        <authorList>
            <person name="Okada T."/>
            <person name="Watanabe K."/>
        </authorList>
    </citation>
    <scope>NUCLEOTIDE SEQUENCE [LARGE SCALE GENOMIC DNA]</scope>
</reference>
<evidence type="ECO:0000259" key="2">
    <source>
        <dbReference type="PROSITE" id="PS51259"/>
    </source>
</evidence>